<proteinExistence type="predicted"/>
<evidence type="ECO:0000313" key="3">
    <source>
        <dbReference type="Proteomes" id="UP001501116"/>
    </source>
</evidence>
<reference evidence="2 3" key="1">
    <citation type="journal article" date="2019" name="Int. J. Syst. Evol. Microbiol.">
        <title>The Global Catalogue of Microorganisms (GCM) 10K type strain sequencing project: providing services to taxonomists for standard genome sequencing and annotation.</title>
        <authorList>
            <consortium name="The Broad Institute Genomics Platform"/>
            <consortium name="The Broad Institute Genome Sequencing Center for Infectious Disease"/>
            <person name="Wu L."/>
            <person name="Ma J."/>
        </authorList>
    </citation>
    <scope>NUCLEOTIDE SEQUENCE [LARGE SCALE GENOMIC DNA]</scope>
    <source>
        <strain evidence="2 3">JCM 14545</strain>
    </source>
</reference>
<dbReference type="SUPFAM" id="SSF49695">
    <property type="entry name" value="gamma-Crystallin-like"/>
    <property type="match status" value="1"/>
</dbReference>
<keyword evidence="3" id="KW-1185">Reference proteome</keyword>
<accession>A0ABN2Q790</accession>
<organism evidence="2 3">
    <name type="scientific">Amycolatopsis minnesotensis</name>
    <dbReference type="NCBI Taxonomy" id="337894"/>
    <lineage>
        <taxon>Bacteria</taxon>
        <taxon>Bacillati</taxon>
        <taxon>Actinomycetota</taxon>
        <taxon>Actinomycetes</taxon>
        <taxon>Pseudonocardiales</taxon>
        <taxon>Pseudonocardiaceae</taxon>
        <taxon>Amycolatopsis</taxon>
    </lineage>
</organism>
<dbReference type="InterPro" id="IPR011024">
    <property type="entry name" value="G_crystallin-like"/>
</dbReference>
<evidence type="ECO:0000259" key="1">
    <source>
        <dbReference type="Pfam" id="PF09076"/>
    </source>
</evidence>
<name>A0ABN2Q790_9PSEU</name>
<feature type="domain" description="Streptomyces killer toxin-like beta/gamma crystallin" evidence="1">
    <location>
        <begin position="52"/>
        <end position="107"/>
    </location>
</feature>
<dbReference type="Proteomes" id="UP001501116">
    <property type="component" value="Unassembled WGS sequence"/>
</dbReference>
<protein>
    <recommendedName>
        <fullName evidence="1">Streptomyces killer toxin-like beta/gamma crystallin domain-containing protein</fullName>
    </recommendedName>
</protein>
<dbReference type="EMBL" id="BAAANN010000004">
    <property type="protein sequence ID" value="GAA1945781.1"/>
    <property type="molecule type" value="Genomic_DNA"/>
</dbReference>
<gene>
    <name evidence="2" type="ORF">GCM10009754_12000</name>
</gene>
<comment type="caution">
    <text evidence="2">The sequence shown here is derived from an EMBL/GenBank/DDBJ whole genome shotgun (WGS) entry which is preliminary data.</text>
</comment>
<dbReference type="RefSeq" id="WP_344414308.1">
    <property type="nucleotide sequence ID" value="NZ_BAAANN010000004.1"/>
</dbReference>
<dbReference type="InterPro" id="IPR015161">
    <property type="entry name" value="Sklp_toxin_b/g_crystallin"/>
</dbReference>
<dbReference type="Gene3D" id="2.60.20.30">
    <property type="match status" value="1"/>
</dbReference>
<sequence length="108" mass="12017">MTVAAVAAATFTVTVPTGTSFAINKVYDYNCKVDDGFLKVWIRKGNIGWIDCFANAGKTSEYGWLDRIVTGNNDVTYYDQNGATVYVPRWTDLSFPNRPADIKAIEIH</sequence>
<dbReference type="Pfam" id="PF09076">
    <property type="entry name" value="Crystall_2"/>
    <property type="match status" value="1"/>
</dbReference>
<dbReference type="InterPro" id="IPR015791">
    <property type="entry name" value="Antimic/Inh_G_crystallin-like"/>
</dbReference>
<evidence type="ECO:0000313" key="2">
    <source>
        <dbReference type="EMBL" id="GAA1945781.1"/>
    </source>
</evidence>